<dbReference type="PRINTS" id="PR00081">
    <property type="entry name" value="GDHRDH"/>
</dbReference>
<proteinExistence type="inferred from homology"/>
<dbReference type="AlphaFoldDB" id="A0A0D1YBC4"/>
<evidence type="ECO:0000256" key="1">
    <source>
        <dbReference type="ARBA" id="ARBA00006484"/>
    </source>
</evidence>
<dbReference type="STRING" id="91928.A0A0D1YBC4"/>
<dbReference type="GO" id="GO:0016491">
    <property type="term" value="F:oxidoreductase activity"/>
    <property type="evidence" value="ECO:0007669"/>
    <property type="project" value="TreeGrafter"/>
</dbReference>
<organism evidence="2 3">
    <name type="scientific">Exophiala spinifera</name>
    <dbReference type="NCBI Taxonomy" id="91928"/>
    <lineage>
        <taxon>Eukaryota</taxon>
        <taxon>Fungi</taxon>
        <taxon>Dikarya</taxon>
        <taxon>Ascomycota</taxon>
        <taxon>Pezizomycotina</taxon>
        <taxon>Eurotiomycetes</taxon>
        <taxon>Chaetothyriomycetidae</taxon>
        <taxon>Chaetothyriales</taxon>
        <taxon>Herpotrichiellaceae</taxon>
        <taxon>Exophiala</taxon>
    </lineage>
</organism>
<dbReference type="RefSeq" id="XP_016232447.1">
    <property type="nucleotide sequence ID" value="XM_016383824.1"/>
</dbReference>
<dbReference type="InterPro" id="IPR002347">
    <property type="entry name" value="SDR_fam"/>
</dbReference>
<gene>
    <name evidence="2" type="ORF">PV08_09507</name>
</gene>
<name>A0A0D1YBC4_9EURO</name>
<protein>
    <recommendedName>
        <fullName evidence="4">NAD(P)-binding protein</fullName>
    </recommendedName>
</protein>
<sequence length="274" mass="28833">MASATIVLITGKSTPIASQSHRPVNRPAFADDAVGANSGIGFATAGVIASASSIYHVLVGSRNPANGKKAVEDLMATGNIKGTLTDVQIDVSDQSSVDALAKSIDEKFGRLDVLINNAGIAPTDGSLRSIMDRTFQTNVTGPLVLTEALKPLLLKSKNPYSIYVSSGLGSLSLADSEKTLAFDYPAYSASKSALNQMMIYESKINAKKGLNVKSFAVCPGFVRSHLRGRTEEQISGWGGAGDPKVSGQTILSIVEGKRDADVGKFVHKDGVYPW</sequence>
<dbReference type="InterPro" id="IPR036291">
    <property type="entry name" value="NAD(P)-bd_dom_sf"/>
</dbReference>
<accession>A0A0D1YBC4</accession>
<dbReference type="HOGENOM" id="CLU_010194_9_0_1"/>
<keyword evidence="3" id="KW-1185">Reference proteome</keyword>
<dbReference type="VEuPathDB" id="FungiDB:PV08_09507"/>
<evidence type="ECO:0008006" key="4">
    <source>
        <dbReference type="Google" id="ProtNLM"/>
    </source>
</evidence>
<comment type="similarity">
    <text evidence="1">Belongs to the short-chain dehydrogenases/reductases (SDR) family.</text>
</comment>
<evidence type="ECO:0000313" key="2">
    <source>
        <dbReference type="EMBL" id="KIW12231.1"/>
    </source>
</evidence>
<dbReference type="OrthoDB" id="1933717at2759"/>
<dbReference type="PANTHER" id="PTHR43544:SF32">
    <property type="entry name" value="CHAIN DEHYDROGENASE, PUTATIVE (AFU_ORTHOLOGUE AFUA_5G01530)-RELATED"/>
    <property type="match status" value="1"/>
</dbReference>
<reference evidence="2 3" key="1">
    <citation type="submission" date="2015-01" db="EMBL/GenBank/DDBJ databases">
        <title>The Genome Sequence of Exophiala spinifera CBS89968.</title>
        <authorList>
            <consortium name="The Broad Institute Genomics Platform"/>
            <person name="Cuomo C."/>
            <person name="de Hoog S."/>
            <person name="Gorbushina A."/>
            <person name="Stielow B."/>
            <person name="Teixiera M."/>
            <person name="Abouelleil A."/>
            <person name="Chapman S.B."/>
            <person name="Priest M."/>
            <person name="Young S.K."/>
            <person name="Wortman J."/>
            <person name="Nusbaum C."/>
            <person name="Birren B."/>
        </authorList>
    </citation>
    <scope>NUCLEOTIDE SEQUENCE [LARGE SCALE GENOMIC DNA]</scope>
    <source>
        <strain evidence="2 3">CBS 89968</strain>
    </source>
</reference>
<dbReference type="SUPFAM" id="SSF51735">
    <property type="entry name" value="NAD(P)-binding Rossmann-fold domains"/>
    <property type="match status" value="1"/>
</dbReference>
<dbReference type="InterPro" id="IPR051468">
    <property type="entry name" value="Fungal_SecMetab_SDRs"/>
</dbReference>
<dbReference type="GO" id="GO:0005737">
    <property type="term" value="C:cytoplasm"/>
    <property type="evidence" value="ECO:0007669"/>
    <property type="project" value="TreeGrafter"/>
</dbReference>
<dbReference type="Proteomes" id="UP000053328">
    <property type="component" value="Unassembled WGS sequence"/>
</dbReference>
<dbReference type="EMBL" id="KN847498">
    <property type="protein sequence ID" value="KIW12231.1"/>
    <property type="molecule type" value="Genomic_DNA"/>
</dbReference>
<dbReference type="Pfam" id="PF00106">
    <property type="entry name" value="adh_short"/>
    <property type="match status" value="1"/>
</dbReference>
<dbReference type="GeneID" id="27336590"/>
<evidence type="ECO:0000313" key="3">
    <source>
        <dbReference type="Proteomes" id="UP000053328"/>
    </source>
</evidence>
<dbReference type="GO" id="GO:0019748">
    <property type="term" value="P:secondary metabolic process"/>
    <property type="evidence" value="ECO:0007669"/>
    <property type="project" value="TreeGrafter"/>
</dbReference>
<dbReference type="Gene3D" id="3.40.50.720">
    <property type="entry name" value="NAD(P)-binding Rossmann-like Domain"/>
    <property type="match status" value="1"/>
</dbReference>
<dbReference type="PANTHER" id="PTHR43544">
    <property type="entry name" value="SHORT-CHAIN DEHYDROGENASE/REDUCTASE"/>
    <property type="match status" value="1"/>
</dbReference>